<dbReference type="PIRSF" id="PIRSF003314">
    <property type="entry name" value="IPP_isomerase"/>
    <property type="match status" value="1"/>
</dbReference>
<evidence type="ECO:0000256" key="5">
    <source>
        <dbReference type="ARBA" id="ARBA00022723"/>
    </source>
</evidence>
<dbReference type="InterPro" id="IPR000262">
    <property type="entry name" value="FMN-dep_DH"/>
</dbReference>
<evidence type="ECO:0000313" key="13">
    <source>
        <dbReference type="EMBL" id="SIQ39719.1"/>
    </source>
</evidence>
<reference evidence="13 14" key="1">
    <citation type="submission" date="2017-01" db="EMBL/GenBank/DDBJ databases">
        <authorList>
            <person name="Mah S.A."/>
            <person name="Swanson W.J."/>
            <person name="Moy G.W."/>
            <person name="Vacquier V.D."/>
        </authorList>
    </citation>
    <scope>NUCLEOTIDE SEQUENCE [LARGE SCALE GENOMIC DNA]</scope>
    <source>
        <strain evidence="13 14">ASpG1</strain>
    </source>
</reference>
<evidence type="ECO:0000256" key="10">
    <source>
        <dbReference type="ARBA" id="ARBA00025810"/>
    </source>
</evidence>
<feature type="binding site" evidence="11">
    <location>
        <position position="145"/>
    </location>
    <ligand>
        <name>FMN</name>
        <dbReference type="ChEBI" id="CHEBI:58210"/>
    </ligand>
</feature>
<feature type="binding site" evidence="11">
    <location>
        <position position="179"/>
    </location>
    <ligand>
        <name>substrate</name>
    </ligand>
</feature>
<dbReference type="GO" id="GO:0070402">
    <property type="term" value="F:NADPH binding"/>
    <property type="evidence" value="ECO:0007669"/>
    <property type="project" value="UniProtKB-UniRule"/>
</dbReference>
<feature type="binding site" evidence="11">
    <location>
        <begin position="117"/>
        <end position="119"/>
    </location>
    <ligand>
        <name>substrate</name>
    </ligand>
</feature>
<dbReference type="RefSeq" id="WP_076488628.1">
    <property type="nucleotide sequence ID" value="NZ_FTMS01000008.1"/>
</dbReference>
<dbReference type="EC" id="5.3.3.2" evidence="11"/>
<dbReference type="EMBL" id="FTMS01000008">
    <property type="protein sequence ID" value="SIQ39719.1"/>
    <property type="molecule type" value="Genomic_DNA"/>
</dbReference>
<evidence type="ECO:0000256" key="3">
    <source>
        <dbReference type="ARBA" id="ARBA00022630"/>
    </source>
</evidence>
<comment type="cofactor">
    <cofactor evidence="1 11">
        <name>FMN</name>
        <dbReference type="ChEBI" id="CHEBI:58210"/>
    </cofactor>
</comment>
<organism evidence="13 14">
    <name type="scientific">Alkalispirochaeta americana</name>
    <dbReference type="NCBI Taxonomy" id="159291"/>
    <lineage>
        <taxon>Bacteria</taxon>
        <taxon>Pseudomonadati</taxon>
        <taxon>Spirochaetota</taxon>
        <taxon>Spirochaetia</taxon>
        <taxon>Spirochaetales</taxon>
        <taxon>Spirochaetaceae</taxon>
        <taxon>Alkalispirochaeta</taxon>
    </lineage>
</organism>
<comment type="similarity">
    <text evidence="11">Belongs to the IPP isomerase type 2 family.</text>
</comment>
<dbReference type="Gene3D" id="3.20.20.70">
    <property type="entry name" value="Aldolase class I"/>
    <property type="match status" value="1"/>
</dbReference>
<keyword evidence="5 11" id="KW-0479">Metal-binding</keyword>
<dbReference type="GO" id="GO:0005737">
    <property type="term" value="C:cytoplasm"/>
    <property type="evidence" value="ECO:0007669"/>
    <property type="project" value="UniProtKB-SubCell"/>
</dbReference>
<dbReference type="Pfam" id="PF01070">
    <property type="entry name" value="FMN_dh"/>
    <property type="match status" value="2"/>
</dbReference>
<keyword evidence="9 11" id="KW-0413">Isomerase</keyword>
<dbReference type="GO" id="GO:0010181">
    <property type="term" value="F:FMN binding"/>
    <property type="evidence" value="ECO:0007669"/>
    <property type="project" value="UniProtKB-UniRule"/>
</dbReference>
<comment type="catalytic activity">
    <reaction evidence="11">
        <text>isopentenyl diphosphate = dimethylallyl diphosphate</text>
        <dbReference type="Rhea" id="RHEA:23284"/>
        <dbReference type="ChEBI" id="CHEBI:57623"/>
        <dbReference type="ChEBI" id="CHEBI:128769"/>
        <dbReference type="EC" id="5.3.3.2"/>
    </reaction>
</comment>
<feature type="binding site" evidence="11">
    <location>
        <begin position="289"/>
        <end position="291"/>
    </location>
    <ligand>
        <name>FMN</name>
        <dbReference type="ChEBI" id="CHEBI:58210"/>
    </ligand>
</feature>
<feature type="binding site" evidence="11">
    <location>
        <begin position="87"/>
        <end position="89"/>
    </location>
    <ligand>
        <name>FMN</name>
        <dbReference type="ChEBI" id="CHEBI:58210"/>
    </ligand>
</feature>
<feature type="binding site" evidence="11">
    <location>
        <position position="117"/>
    </location>
    <ligand>
        <name>FMN</name>
        <dbReference type="ChEBI" id="CHEBI:58210"/>
    </ligand>
</feature>
<feature type="binding site" evidence="11">
    <location>
        <position position="180"/>
    </location>
    <ligand>
        <name>Mg(2+)</name>
        <dbReference type="ChEBI" id="CHEBI:18420"/>
    </ligand>
</feature>
<dbReference type="GO" id="GO:0008299">
    <property type="term" value="P:isoprenoid biosynthetic process"/>
    <property type="evidence" value="ECO:0007669"/>
    <property type="project" value="UniProtKB-UniRule"/>
</dbReference>
<comment type="subunit">
    <text evidence="10 11">Homooctamer. Dimer of tetramers.</text>
</comment>
<comment type="cofactor">
    <cofactor evidence="11">
        <name>NADPH</name>
        <dbReference type="ChEBI" id="CHEBI:57783"/>
    </cofactor>
</comment>
<dbReference type="InterPro" id="IPR013785">
    <property type="entry name" value="Aldolase_TIM"/>
</dbReference>
<sequence length="390" mass="42062">MNHLEADNPQADHPDVSVPEAGGLAQRKAQHLEICLDQERFAVETSRTRLDEVRLVHRALPEVDASKVDTGVSFLGMPCRLPFFISSMTGGSSQSYRTNKDLATLAAELGIPVGMGSIRILLRKPQVIDDFRLKRFAPSVPVFANIGGVQLPRTSHDPLYRLLETLQVDGVAIHLNPGQELFQPEGDRNFQGVLDAIARFIERSPVPVMVKETGFGIPPREVEHLFAAGATYVDLAGAGGTNWVRVESFRSENPVEQRVAREFDTWGIPTGLALAALGRHRRGVLASGGIRTGLEVVTCLALGAEAVGMALPFVRELARGGIPQGLAFGEALAQVIRNALVLTGCTRVEELRRVPLLPGEALLRDAAILRADSGDIGADSLEKSSPDPSE</sequence>
<comment type="subcellular location">
    <subcellularLocation>
        <location evidence="11">Cytoplasm</location>
    </subcellularLocation>
</comment>
<comment type="caution">
    <text evidence="11">Lacks conserved residue(s) required for the propagation of feature annotation.</text>
</comment>
<dbReference type="AlphaFoldDB" id="A0A1N6SFC1"/>
<evidence type="ECO:0000313" key="14">
    <source>
        <dbReference type="Proteomes" id="UP000186400"/>
    </source>
</evidence>
<evidence type="ECO:0000256" key="2">
    <source>
        <dbReference type="ARBA" id="ARBA00022490"/>
    </source>
</evidence>
<keyword evidence="6 11" id="KW-0460">Magnesium</keyword>
<dbReference type="HAMAP" id="MF_00354">
    <property type="entry name" value="Idi_2"/>
    <property type="match status" value="1"/>
</dbReference>
<evidence type="ECO:0000256" key="9">
    <source>
        <dbReference type="ARBA" id="ARBA00023235"/>
    </source>
</evidence>
<evidence type="ECO:0000256" key="4">
    <source>
        <dbReference type="ARBA" id="ARBA00022643"/>
    </source>
</evidence>
<feature type="domain" description="FMN-dependent dehydrogenase" evidence="12">
    <location>
        <begin position="41"/>
        <end position="117"/>
    </location>
</feature>
<dbReference type="InterPro" id="IPR011179">
    <property type="entry name" value="IPdP_isomerase"/>
</dbReference>
<dbReference type="GO" id="GO:0000287">
    <property type="term" value="F:magnesium ion binding"/>
    <property type="evidence" value="ECO:0007669"/>
    <property type="project" value="UniProtKB-UniRule"/>
</dbReference>
<feature type="binding site" evidence="11">
    <location>
        <begin position="27"/>
        <end position="28"/>
    </location>
    <ligand>
        <name>substrate</name>
    </ligand>
</feature>
<keyword evidence="8 11" id="KW-0414">Isoprene biosynthesis</keyword>
<keyword evidence="2 11" id="KW-0963">Cytoplasm</keyword>
<feature type="binding site" evidence="11">
    <location>
        <begin position="310"/>
        <end position="311"/>
    </location>
    <ligand>
        <name>FMN</name>
        <dbReference type="ChEBI" id="CHEBI:58210"/>
    </ligand>
</feature>
<keyword evidence="4 11" id="KW-0288">FMN</keyword>
<gene>
    <name evidence="11" type="primary">fni</name>
    <name evidence="13" type="ORF">SAMN05920897_10857</name>
</gene>
<comment type="cofactor">
    <cofactor evidence="11">
        <name>Mg(2+)</name>
        <dbReference type="ChEBI" id="CHEBI:18420"/>
    </cofactor>
</comment>
<dbReference type="OrthoDB" id="9795032at2"/>
<evidence type="ECO:0000256" key="7">
    <source>
        <dbReference type="ARBA" id="ARBA00022857"/>
    </source>
</evidence>
<dbReference type="STRING" id="159291.SAMN05920897_10857"/>
<dbReference type="PANTHER" id="PTHR43665">
    <property type="entry name" value="ISOPENTENYL-DIPHOSPHATE DELTA-ISOMERASE"/>
    <property type="match status" value="1"/>
</dbReference>
<evidence type="ECO:0000256" key="8">
    <source>
        <dbReference type="ARBA" id="ARBA00023229"/>
    </source>
</evidence>
<name>A0A1N6SFC1_9SPIO</name>
<accession>A0A1N6SFC1</accession>
<keyword evidence="3 11" id="KW-0285">Flavoprotein</keyword>
<feature type="domain" description="FMN-dependent dehydrogenase" evidence="12">
    <location>
        <begin position="195"/>
        <end position="353"/>
    </location>
</feature>
<dbReference type="PANTHER" id="PTHR43665:SF1">
    <property type="entry name" value="ISOPENTENYL-DIPHOSPHATE DELTA-ISOMERASE"/>
    <property type="match status" value="1"/>
</dbReference>
<dbReference type="NCBIfam" id="TIGR02151">
    <property type="entry name" value="IPP_isom_2"/>
    <property type="match status" value="1"/>
</dbReference>
<feature type="binding site" evidence="11">
    <location>
        <position position="211"/>
    </location>
    <ligand>
        <name>FMN</name>
        <dbReference type="ChEBI" id="CHEBI:58210"/>
    </ligand>
</feature>
<keyword evidence="7 11" id="KW-0521">NADP</keyword>
<dbReference type="GO" id="GO:0016491">
    <property type="term" value="F:oxidoreductase activity"/>
    <property type="evidence" value="ECO:0007669"/>
    <property type="project" value="InterPro"/>
</dbReference>
<feature type="binding site" evidence="11">
    <location>
        <position position="86"/>
    </location>
    <ligand>
        <name>FMN</name>
        <dbReference type="ChEBI" id="CHEBI:58210"/>
    </ligand>
</feature>
<proteinExistence type="inferred from homology"/>
<dbReference type="SUPFAM" id="SSF51395">
    <property type="entry name" value="FMN-linked oxidoreductases"/>
    <property type="match status" value="1"/>
</dbReference>
<dbReference type="GO" id="GO:0004452">
    <property type="term" value="F:isopentenyl-diphosphate delta-isomerase activity"/>
    <property type="evidence" value="ECO:0007669"/>
    <property type="project" value="UniProtKB-UniRule"/>
</dbReference>
<feature type="binding site" evidence="11">
    <location>
        <position position="241"/>
    </location>
    <ligand>
        <name>FMN</name>
        <dbReference type="ChEBI" id="CHEBI:58210"/>
    </ligand>
</feature>
<evidence type="ECO:0000259" key="12">
    <source>
        <dbReference type="Pfam" id="PF01070"/>
    </source>
</evidence>
<keyword evidence="14" id="KW-1185">Reference proteome</keyword>
<evidence type="ECO:0000256" key="1">
    <source>
        <dbReference type="ARBA" id="ARBA00001917"/>
    </source>
</evidence>
<dbReference type="CDD" id="cd02811">
    <property type="entry name" value="IDI-2_FMN"/>
    <property type="match status" value="1"/>
</dbReference>
<evidence type="ECO:0000256" key="6">
    <source>
        <dbReference type="ARBA" id="ARBA00022842"/>
    </source>
</evidence>
<evidence type="ECO:0000256" key="11">
    <source>
        <dbReference type="HAMAP-Rule" id="MF_00354"/>
    </source>
</evidence>
<dbReference type="Proteomes" id="UP000186400">
    <property type="component" value="Unassembled WGS sequence"/>
</dbReference>
<comment type="function">
    <text evidence="11">Involved in the biosynthesis of isoprenoids. Catalyzes the 1,3-allylic rearrangement of the homoallylic substrate isopentenyl (IPP) to its allylic isomer, dimethylallyl diphosphate (DMAPP).</text>
</comment>
<protein>
    <recommendedName>
        <fullName evidence="11">Isopentenyl-diphosphate delta-isomerase</fullName>
        <shortName evidence="11">IPP isomerase</shortName>
        <ecNumber evidence="11">5.3.3.2</ecNumber>
    </recommendedName>
    <alternativeName>
        <fullName evidence="11">Isopentenyl diphosphate:dimethylallyl diphosphate isomerase</fullName>
    </alternativeName>
    <alternativeName>
        <fullName evidence="11">Isopentenyl pyrophosphate isomerase</fullName>
    </alternativeName>
    <alternativeName>
        <fullName evidence="11">Type 2 isopentenyl diphosphate isomerase</fullName>
        <shortName evidence="11">IDI-2</shortName>
    </alternativeName>
</protein>